<protein>
    <submittedName>
        <fullName evidence="6">Bi-functional transferase/deacetylase</fullName>
    </submittedName>
</protein>
<dbReference type="PROSITE" id="PS51677">
    <property type="entry name" value="NODB"/>
    <property type="match status" value="1"/>
</dbReference>
<accession>A0A8J3BT40</accession>
<dbReference type="InterPro" id="IPR011330">
    <property type="entry name" value="Glyco_hydro/deAcase_b/a-brl"/>
</dbReference>
<dbReference type="RefSeq" id="WP_189077124.1">
    <property type="nucleotide sequence ID" value="NZ_BMMX01000001.1"/>
</dbReference>
<evidence type="ECO:0000313" key="6">
    <source>
        <dbReference type="EMBL" id="GGK72090.1"/>
    </source>
</evidence>
<dbReference type="SUPFAM" id="SSF88713">
    <property type="entry name" value="Glycoside hydrolase/deacetylase"/>
    <property type="match status" value="1"/>
</dbReference>
<proteinExistence type="inferred from homology"/>
<gene>
    <name evidence="6" type="ORF">GCM10012284_02370</name>
</gene>
<evidence type="ECO:0000256" key="4">
    <source>
        <dbReference type="SAM" id="Phobius"/>
    </source>
</evidence>
<keyword evidence="4" id="KW-0472">Membrane</keyword>
<dbReference type="AlphaFoldDB" id="A0A8J3BT40"/>
<dbReference type="Pfam" id="PF01522">
    <property type="entry name" value="Polysacc_deac_1"/>
    <property type="match status" value="1"/>
</dbReference>
<evidence type="ECO:0000256" key="3">
    <source>
        <dbReference type="ARBA" id="ARBA00022679"/>
    </source>
</evidence>
<dbReference type="Pfam" id="PF13641">
    <property type="entry name" value="Glyco_tranf_2_3"/>
    <property type="match status" value="1"/>
</dbReference>
<dbReference type="EMBL" id="BMMX01000001">
    <property type="protein sequence ID" value="GGK72090.1"/>
    <property type="molecule type" value="Genomic_DNA"/>
</dbReference>
<dbReference type="InterPro" id="IPR029044">
    <property type="entry name" value="Nucleotide-diphossugar_trans"/>
</dbReference>
<evidence type="ECO:0000256" key="2">
    <source>
        <dbReference type="ARBA" id="ARBA00022676"/>
    </source>
</evidence>
<keyword evidence="3 6" id="KW-0808">Transferase</keyword>
<feature type="transmembrane region" description="Helical" evidence="4">
    <location>
        <begin position="26"/>
        <end position="46"/>
    </location>
</feature>
<dbReference type="GO" id="GO:0005975">
    <property type="term" value="P:carbohydrate metabolic process"/>
    <property type="evidence" value="ECO:0007669"/>
    <property type="project" value="InterPro"/>
</dbReference>
<dbReference type="PANTHER" id="PTHR43630">
    <property type="entry name" value="POLY-BETA-1,6-N-ACETYL-D-GLUCOSAMINE SYNTHASE"/>
    <property type="match status" value="1"/>
</dbReference>
<reference evidence="6" key="2">
    <citation type="submission" date="2020-09" db="EMBL/GenBank/DDBJ databases">
        <authorList>
            <person name="Sun Q."/>
            <person name="Zhou Y."/>
        </authorList>
    </citation>
    <scope>NUCLEOTIDE SEQUENCE</scope>
    <source>
        <strain evidence="6">CGMCC 4.7299</strain>
    </source>
</reference>
<dbReference type="InterPro" id="IPR002509">
    <property type="entry name" value="NODB_dom"/>
</dbReference>
<feature type="transmembrane region" description="Helical" evidence="4">
    <location>
        <begin position="646"/>
        <end position="666"/>
    </location>
</feature>
<dbReference type="SUPFAM" id="SSF53448">
    <property type="entry name" value="Nucleotide-diphospho-sugar transferases"/>
    <property type="match status" value="1"/>
</dbReference>
<reference evidence="6" key="1">
    <citation type="journal article" date="2014" name="Int. J. Syst. Evol. Microbiol.">
        <title>Complete genome sequence of Corynebacterium casei LMG S-19264T (=DSM 44701T), isolated from a smear-ripened cheese.</title>
        <authorList>
            <consortium name="US DOE Joint Genome Institute (JGI-PGF)"/>
            <person name="Walter F."/>
            <person name="Albersmeier A."/>
            <person name="Kalinowski J."/>
            <person name="Ruckert C."/>
        </authorList>
    </citation>
    <scope>NUCLEOTIDE SEQUENCE</scope>
    <source>
        <strain evidence="6">CGMCC 4.7299</strain>
    </source>
</reference>
<dbReference type="GO" id="GO:0016757">
    <property type="term" value="F:glycosyltransferase activity"/>
    <property type="evidence" value="ECO:0007669"/>
    <property type="project" value="UniProtKB-KW"/>
</dbReference>
<organism evidence="6 7">
    <name type="scientific">Mangrovihabitans endophyticus</name>
    <dbReference type="NCBI Taxonomy" id="1751298"/>
    <lineage>
        <taxon>Bacteria</taxon>
        <taxon>Bacillati</taxon>
        <taxon>Actinomycetota</taxon>
        <taxon>Actinomycetes</taxon>
        <taxon>Micromonosporales</taxon>
        <taxon>Micromonosporaceae</taxon>
        <taxon>Mangrovihabitans</taxon>
    </lineage>
</organism>
<dbReference type="PANTHER" id="PTHR43630:SF1">
    <property type="entry name" value="POLY-BETA-1,6-N-ACETYL-D-GLUCOSAMINE SYNTHASE"/>
    <property type="match status" value="1"/>
</dbReference>
<keyword evidence="7" id="KW-1185">Reference proteome</keyword>
<evidence type="ECO:0000256" key="1">
    <source>
        <dbReference type="ARBA" id="ARBA00006739"/>
    </source>
</evidence>
<sequence length="730" mass="79302">MGLWVRTAPVADAAPARRRVTLRPRFIVAAVIVFVVLNLLVIEAYANARFVPDQRGEENGPQSQVPASVVDGGPIVSPDGSYAMPPRTVALTFDDGPDPRWTPRILDVLARFHVPATFFVVGSQVARHPDIARRIVAEGHDLGVHTFTHPDVSGLPQWRRRAEYAQTEMAIAHATGTTTRLLRLPYSSGADALDNANWELTEEASRLGFVSVFSDTDSRDWARPGVASIVRNATPAAGRGAVVLLHDAGGDRAQTVAALERLIPSLRSRGYTFTGLSGARSGLVRVAAVGSAPALADPAAVSASDWRASAVVWSIQSADRLVDLFWLVLILVGALTLLRTVFLFVFAIGHARRRRRAGWSWGPEVTEPVSVVVPAWNEREGIVGTVRSLVAGSHEVEVVVVDDASTDGTAAAVESLRLSGVRVVRVPKGGKAAALNAGIGLSRHPLVVMVDADTVVEPEAIHRLVQPFADPRIGAVAGNVKVGNRVSMIARWQHIEYVIGFNLDRRLYERFDCIPTVPGALGAFRRVAVQAAGGVTEDTLAEDTDLTIALHRAGWRVVYVDDARSWTEAPASVGQLWRQRYRWSYGTMQALWKHRGGLNDPGNPGRFGRRGLPLLALFTVVLPLLAPLVDVFAVYGLIFLDRTETLLAWAAVMLVQVITAVLAFRLDRESLRPLWALPLQQIAYRQLMYLVLVHSMVTAVSGGRLHWQKLNRHGQAAQSAPAPQVTSTRP</sequence>
<keyword evidence="4" id="KW-1133">Transmembrane helix</keyword>
<dbReference type="CDD" id="cd06423">
    <property type="entry name" value="CESA_like"/>
    <property type="match status" value="1"/>
</dbReference>
<keyword evidence="2" id="KW-0328">Glycosyltransferase</keyword>
<comment type="caution">
    <text evidence="6">The sequence shown here is derived from an EMBL/GenBank/DDBJ whole genome shotgun (WGS) entry which is preliminary data.</text>
</comment>
<dbReference type="GO" id="GO:0016810">
    <property type="term" value="F:hydrolase activity, acting on carbon-nitrogen (but not peptide) bonds"/>
    <property type="evidence" value="ECO:0007669"/>
    <property type="project" value="InterPro"/>
</dbReference>
<comment type="similarity">
    <text evidence="1">Belongs to the glycosyltransferase 2 family.</text>
</comment>
<dbReference type="Proteomes" id="UP000656042">
    <property type="component" value="Unassembled WGS sequence"/>
</dbReference>
<evidence type="ECO:0000313" key="7">
    <source>
        <dbReference type="Proteomes" id="UP000656042"/>
    </source>
</evidence>
<feature type="domain" description="NodB homology" evidence="5">
    <location>
        <begin position="87"/>
        <end position="274"/>
    </location>
</feature>
<dbReference type="Gene3D" id="3.20.20.370">
    <property type="entry name" value="Glycoside hydrolase/deacetylase"/>
    <property type="match status" value="1"/>
</dbReference>
<feature type="transmembrane region" description="Helical" evidence="4">
    <location>
        <begin position="614"/>
        <end position="640"/>
    </location>
</feature>
<feature type="transmembrane region" description="Helical" evidence="4">
    <location>
        <begin position="324"/>
        <end position="348"/>
    </location>
</feature>
<name>A0A8J3BT40_9ACTN</name>
<evidence type="ECO:0000259" key="5">
    <source>
        <dbReference type="PROSITE" id="PS51677"/>
    </source>
</evidence>
<dbReference type="Gene3D" id="3.90.550.10">
    <property type="entry name" value="Spore Coat Polysaccharide Biosynthesis Protein SpsA, Chain A"/>
    <property type="match status" value="1"/>
</dbReference>
<keyword evidence="4" id="KW-0812">Transmembrane</keyword>